<dbReference type="InterPro" id="IPR036390">
    <property type="entry name" value="WH_DNA-bd_sf"/>
</dbReference>
<reference evidence="3 4" key="1">
    <citation type="submission" date="2019-09" db="EMBL/GenBank/DDBJ databases">
        <authorList>
            <person name="Brejova B."/>
        </authorList>
    </citation>
    <scope>NUCLEOTIDE SEQUENCE [LARGE SCALE GENOMIC DNA]</scope>
</reference>
<protein>
    <recommendedName>
        <fullName evidence="2">Peptidase M24 domain-containing protein</fullName>
    </recommendedName>
</protein>
<gene>
    <name evidence="3" type="ORF">SAPINGB_P004015</name>
</gene>
<dbReference type="Proteomes" id="UP000398389">
    <property type="component" value="Unassembled WGS sequence"/>
</dbReference>
<evidence type="ECO:0000313" key="4">
    <source>
        <dbReference type="Proteomes" id="UP000398389"/>
    </source>
</evidence>
<name>A0A5E8BXS5_9ASCO</name>
<proteinExistence type="inferred from homology"/>
<dbReference type="RefSeq" id="XP_031854621.1">
    <property type="nucleotide sequence ID" value="XM_031998730.1"/>
</dbReference>
<dbReference type="OrthoDB" id="5876363at2759"/>
<dbReference type="PANTHER" id="PTHR10804:SF11">
    <property type="entry name" value="PROLIFERATION-ASSOCIATED PROTEIN 2G4"/>
    <property type="match status" value="1"/>
</dbReference>
<comment type="similarity">
    <text evidence="1">Belongs to the peptidase M24 family.</text>
</comment>
<evidence type="ECO:0000256" key="1">
    <source>
        <dbReference type="ARBA" id="ARBA00007319"/>
    </source>
</evidence>
<dbReference type="FunFam" id="1.10.10.10:FF:000029">
    <property type="entry name" value="Proliferation-associated 2G4, a"/>
    <property type="match status" value="1"/>
</dbReference>
<organism evidence="3 4">
    <name type="scientific">Magnusiomyces paraingens</name>
    <dbReference type="NCBI Taxonomy" id="2606893"/>
    <lineage>
        <taxon>Eukaryota</taxon>
        <taxon>Fungi</taxon>
        <taxon>Dikarya</taxon>
        <taxon>Ascomycota</taxon>
        <taxon>Saccharomycotina</taxon>
        <taxon>Dipodascomycetes</taxon>
        <taxon>Dipodascales</taxon>
        <taxon>Dipodascaceae</taxon>
        <taxon>Magnusiomyces</taxon>
    </lineage>
</organism>
<dbReference type="InterPro" id="IPR036388">
    <property type="entry name" value="WH-like_DNA-bd_sf"/>
</dbReference>
<dbReference type="EMBL" id="CABVLU010000003">
    <property type="protein sequence ID" value="VVT54317.1"/>
    <property type="molecule type" value="Genomic_DNA"/>
</dbReference>
<accession>A0A5E8BXS5</accession>
<dbReference type="InterPro" id="IPR047113">
    <property type="entry name" value="PA2G4/ARX1"/>
</dbReference>
<dbReference type="Pfam" id="PF00557">
    <property type="entry name" value="Peptidase_M24"/>
    <property type="match status" value="1"/>
</dbReference>
<dbReference type="Gene3D" id="3.90.230.10">
    <property type="entry name" value="Creatinase/methionine aminopeptidase superfamily"/>
    <property type="match status" value="1"/>
</dbReference>
<sequence length="361" mass="38728">MAKPAVKEVDRTLKNPETLAKYKAAGVIANAALAHVKSLAVEGAKIIDLTVAGDKFIVDELAKVYTEDSKIPKAVAFPTSVSPNNIVAHLSPLKTDKEAEITLKAGDVVKITLGAQIDGFGSVVADTIVIPTADGKVDSKAADAIAAAWNASQAAIGTIKPGNKNWDVTKIVDEVVKDFGCTALEGMLSHQQLHNNVEGDKEIILNPTESQKRNFKTQTFAENEIYGLDILVSSGEGKVRQGEIPTTIYRKGGITYQLKLQSSRNIYTEINKKAGAFPYTLRETADIRKARLGLKECVSHNLLIAYDVVEEKPDAVVAQFFTTFAITPEGTVILAGPTTPTLTSEKKVSSEETAKLIANPL</sequence>
<dbReference type="SUPFAM" id="SSF55920">
    <property type="entry name" value="Creatinase/aminopeptidase"/>
    <property type="match status" value="1"/>
</dbReference>
<evidence type="ECO:0000313" key="3">
    <source>
        <dbReference type="EMBL" id="VVT54317.1"/>
    </source>
</evidence>
<dbReference type="SUPFAM" id="SSF46785">
    <property type="entry name" value="Winged helix' DNA-binding domain"/>
    <property type="match status" value="1"/>
</dbReference>
<keyword evidence="4" id="KW-1185">Reference proteome</keyword>
<dbReference type="InterPro" id="IPR036005">
    <property type="entry name" value="Creatinase/aminopeptidase-like"/>
</dbReference>
<dbReference type="AlphaFoldDB" id="A0A5E8BXS5"/>
<feature type="domain" description="Peptidase M24" evidence="2">
    <location>
        <begin position="21"/>
        <end position="181"/>
    </location>
</feature>
<dbReference type="GeneID" id="43582830"/>
<dbReference type="CDD" id="cd01089">
    <property type="entry name" value="PA2G4-like"/>
    <property type="match status" value="1"/>
</dbReference>
<dbReference type="Gene3D" id="1.10.10.10">
    <property type="entry name" value="Winged helix-like DNA-binding domain superfamily/Winged helix DNA-binding domain"/>
    <property type="match status" value="1"/>
</dbReference>
<evidence type="ECO:0000259" key="2">
    <source>
        <dbReference type="Pfam" id="PF00557"/>
    </source>
</evidence>
<dbReference type="InterPro" id="IPR000994">
    <property type="entry name" value="Pept_M24"/>
</dbReference>
<dbReference type="PANTHER" id="PTHR10804">
    <property type="entry name" value="PROTEASE FAMILY M24 METHIONYL AMINOPEPTIDASE, AMINOPEPTIDASE P"/>
    <property type="match status" value="1"/>
</dbReference>